<feature type="domain" description="RNA polymerase sigma-70 region 2" evidence="5">
    <location>
        <begin position="31"/>
        <end position="100"/>
    </location>
</feature>
<protein>
    <submittedName>
        <fullName evidence="7">Unannotated protein</fullName>
    </submittedName>
</protein>
<dbReference type="Pfam" id="PF04545">
    <property type="entry name" value="Sigma70_r4"/>
    <property type="match status" value="1"/>
</dbReference>
<dbReference type="GO" id="GO:0006352">
    <property type="term" value="P:DNA-templated transcription initiation"/>
    <property type="evidence" value="ECO:0007669"/>
    <property type="project" value="InterPro"/>
</dbReference>
<proteinExistence type="predicted"/>
<gene>
    <name evidence="7" type="ORF">UFOPK3564_01066</name>
</gene>
<keyword evidence="2" id="KW-0731">Sigma factor</keyword>
<dbReference type="Gene3D" id="1.20.120.1810">
    <property type="match status" value="1"/>
</dbReference>
<dbReference type="PANTHER" id="PTHR30385:SF4">
    <property type="entry name" value="RNA POLYMERASE SIGMA-E FACTOR"/>
    <property type="match status" value="1"/>
</dbReference>
<feature type="domain" description="RNA polymerase sigma-70 region 4" evidence="6">
    <location>
        <begin position="192"/>
        <end position="241"/>
    </location>
</feature>
<evidence type="ECO:0000256" key="4">
    <source>
        <dbReference type="ARBA" id="ARBA00023163"/>
    </source>
</evidence>
<dbReference type="Gene3D" id="1.20.140.160">
    <property type="match status" value="1"/>
</dbReference>
<evidence type="ECO:0000256" key="1">
    <source>
        <dbReference type="ARBA" id="ARBA00023015"/>
    </source>
</evidence>
<dbReference type="CDD" id="cd06171">
    <property type="entry name" value="Sigma70_r4"/>
    <property type="match status" value="1"/>
</dbReference>
<dbReference type="SUPFAM" id="SSF88946">
    <property type="entry name" value="Sigma2 domain of RNA polymerase sigma factors"/>
    <property type="match status" value="1"/>
</dbReference>
<organism evidence="7">
    <name type="scientific">freshwater metagenome</name>
    <dbReference type="NCBI Taxonomy" id="449393"/>
    <lineage>
        <taxon>unclassified sequences</taxon>
        <taxon>metagenomes</taxon>
        <taxon>ecological metagenomes</taxon>
    </lineage>
</organism>
<evidence type="ECO:0000256" key="3">
    <source>
        <dbReference type="ARBA" id="ARBA00023125"/>
    </source>
</evidence>
<dbReference type="EMBL" id="CAFBMK010000044">
    <property type="protein sequence ID" value="CAB4908500.1"/>
    <property type="molecule type" value="Genomic_DNA"/>
</dbReference>
<dbReference type="NCBIfam" id="TIGR02937">
    <property type="entry name" value="sigma70-ECF"/>
    <property type="match status" value="1"/>
</dbReference>
<sequence length="255" mass="28657">MSQSYEQRDLLDIALIRLYRATRDPRRLDKLVERFTPLVRSVVRQYTGRGESADDLLQVGMLALVKALERFDASGGGSFGAYARPTIAGEIKRHFRDHTWAVKVPRSMQELQAKVARAKAVEPGISQVAIAEQLGCSVEDVFEAEIAHDAYRAKSLDFTLPGDGESASPLETMGSRELGYEDVTLRDEIEDALSVLGPRDREVVELRFFDERLQREIGHDIGVSQMQVSRILNRAMDRMREHLEDEPTDDPSVAA</sequence>
<dbReference type="InterPro" id="IPR013325">
    <property type="entry name" value="RNA_pol_sigma_r2"/>
</dbReference>
<reference evidence="7" key="1">
    <citation type="submission" date="2020-05" db="EMBL/GenBank/DDBJ databases">
        <authorList>
            <person name="Chiriac C."/>
            <person name="Salcher M."/>
            <person name="Ghai R."/>
            <person name="Kavagutti S V."/>
        </authorList>
    </citation>
    <scope>NUCLEOTIDE SEQUENCE</scope>
</reference>
<evidence type="ECO:0000313" key="7">
    <source>
        <dbReference type="EMBL" id="CAB4908500.1"/>
    </source>
</evidence>
<dbReference type="InterPro" id="IPR013324">
    <property type="entry name" value="RNA_pol_sigma_r3/r4-like"/>
</dbReference>
<dbReference type="Pfam" id="PF04542">
    <property type="entry name" value="Sigma70_r2"/>
    <property type="match status" value="1"/>
</dbReference>
<dbReference type="PANTHER" id="PTHR30385">
    <property type="entry name" value="SIGMA FACTOR F FLAGELLAR"/>
    <property type="match status" value="1"/>
</dbReference>
<dbReference type="InterPro" id="IPR007630">
    <property type="entry name" value="RNA_pol_sigma70_r4"/>
</dbReference>
<evidence type="ECO:0000259" key="5">
    <source>
        <dbReference type="Pfam" id="PF04542"/>
    </source>
</evidence>
<keyword evidence="4" id="KW-0804">Transcription</keyword>
<evidence type="ECO:0000259" key="6">
    <source>
        <dbReference type="Pfam" id="PF04545"/>
    </source>
</evidence>
<dbReference type="SUPFAM" id="SSF88659">
    <property type="entry name" value="Sigma3 and sigma4 domains of RNA polymerase sigma factors"/>
    <property type="match status" value="1"/>
</dbReference>
<dbReference type="GO" id="GO:0003677">
    <property type="term" value="F:DNA binding"/>
    <property type="evidence" value="ECO:0007669"/>
    <property type="project" value="UniProtKB-KW"/>
</dbReference>
<dbReference type="PRINTS" id="PR00046">
    <property type="entry name" value="SIGMA70FCT"/>
</dbReference>
<keyword evidence="1" id="KW-0805">Transcription regulation</keyword>
<dbReference type="AlphaFoldDB" id="A0A6J7GW77"/>
<dbReference type="GO" id="GO:0016987">
    <property type="term" value="F:sigma factor activity"/>
    <property type="evidence" value="ECO:0007669"/>
    <property type="project" value="UniProtKB-KW"/>
</dbReference>
<evidence type="ECO:0000256" key="2">
    <source>
        <dbReference type="ARBA" id="ARBA00023082"/>
    </source>
</evidence>
<name>A0A6J7GW77_9ZZZZ</name>
<dbReference type="InterPro" id="IPR007627">
    <property type="entry name" value="RNA_pol_sigma70_r2"/>
</dbReference>
<dbReference type="InterPro" id="IPR014284">
    <property type="entry name" value="RNA_pol_sigma-70_dom"/>
</dbReference>
<dbReference type="InterPro" id="IPR000943">
    <property type="entry name" value="RNA_pol_sigma70"/>
</dbReference>
<accession>A0A6J7GW77</accession>
<keyword evidence="3" id="KW-0238">DNA-binding</keyword>